<accession>A0A381U633</accession>
<evidence type="ECO:0000313" key="2">
    <source>
        <dbReference type="EMBL" id="SVA22787.1"/>
    </source>
</evidence>
<name>A0A381U633_9ZZZZ</name>
<gene>
    <name evidence="2" type="ORF">METZ01_LOCUS75641</name>
</gene>
<dbReference type="Gene3D" id="3.20.20.140">
    <property type="entry name" value="Metal-dependent hydrolases"/>
    <property type="match status" value="1"/>
</dbReference>
<organism evidence="2">
    <name type="scientific">marine metagenome</name>
    <dbReference type="NCBI Taxonomy" id="408172"/>
    <lineage>
        <taxon>unclassified sequences</taxon>
        <taxon>metagenomes</taxon>
        <taxon>ecological metagenomes</taxon>
    </lineage>
</organism>
<sequence>MAITIIENACVFDGFHDELSEGQGLLIEDGIIQEVSNQPIKSQSDIRINAKGGVVMPGLIDAHVHVTDSGTSPDELLDKPASLTALIASRNLKDMLHRGFTTVRDACGADFGLAAAIDQGLIASPRLFFVGRALSPTGGHGDFRKPGDDSPQNPCNCSERGLSQVVDGETEVRRAARNELRKGAHAVKIMASGGVASPTDPIANLQFSETEIRAVVEEAEFWGRYVMAHAYTVDAIKRCLEFGVRSIEHGNLIDFETAKLANDLNAFVVPTLVVYEAAHERGAEIGFPNYSIDKLKDVRNAGLRSLEHLKAAGTKTGFGTDLFGDLQSEQLRELTIRAEVDSNVDVLRSATSINAELLGMEGKLGCIKAGAFADLLVIDGNPLEDLTLLQKEGQHITHIMKAGVVCGGHLS</sequence>
<dbReference type="PANTHER" id="PTHR43135:SF3">
    <property type="entry name" value="ALPHA-D-RIBOSE 1-METHYLPHOSPHONATE 5-TRIPHOSPHATE DIPHOSPHATASE"/>
    <property type="match status" value="1"/>
</dbReference>
<protein>
    <recommendedName>
        <fullName evidence="1">Amidohydrolase-related domain-containing protein</fullName>
    </recommendedName>
</protein>
<dbReference type="InterPro" id="IPR051781">
    <property type="entry name" value="Metallo-dep_Hydrolase"/>
</dbReference>
<dbReference type="InterPro" id="IPR011059">
    <property type="entry name" value="Metal-dep_hydrolase_composite"/>
</dbReference>
<dbReference type="InterPro" id="IPR006680">
    <property type="entry name" value="Amidohydro-rel"/>
</dbReference>
<feature type="domain" description="Amidohydrolase-related" evidence="1">
    <location>
        <begin position="54"/>
        <end position="403"/>
    </location>
</feature>
<dbReference type="Gene3D" id="2.30.40.10">
    <property type="entry name" value="Urease, subunit C, domain 1"/>
    <property type="match status" value="1"/>
</dbReference>
<dbReference type="InterPro" id="IPR032466">
    <property type="entry name" value="Metal_Hydrolase"/>
</dbReference>
<dbReference type="InterPro" id="IPR057744">
    <property type="entry name" value="OTAase-like"/>
</dbReference>
<dbReference type="GO" id="GO:0016810">
    <property type="term" value="F:hydrolase activity, acting on carbon-nitrogen (but not peptide) bonds"/>
    <property type="evidence" value="ECO:0007669"/>
    <property type="project" value="InterPro"/>
</dbReference>
<dbReference type="Pfam" id="PF01979">
    <property type="entry name" value="Amidohydro_1"/>
    <property type="match status" value="1"/>
</dbReference>
<dbReference type="SUPFAM" id="SSF51338">
    <property type="entry name" value="Composite domain of metallo-dependent hydrolases"/>
    <property type="match status" value="1"/>
</dbReference>
<dbReference type="CDD" id="cd01299">
    <property type="entry name" value="Met_dep_hydrolase_A"/>
    <property type="match status" value="1"/>
</dbReference>
<dbReference type="PANTHER" id="PTHR43135">
    <property type="entry name" value="ALPHA-D-RIBOSE 1-METHYLPHOSPHONATE 5-TRIPHOSPHATE DIPHOSPHATASE"/>
    <property type="match status" value="1"/>
</dbReference>
<dbReference type="SUPFAM" id="SSF51556">
    <property type="entry name" value="Metallo-dependent hydrolases"/>
    <property type="match status" value="1"/>
</dbReference>
<evidence type="ECO:0000259" key="1">
    <source>
        <dbReference type="Pfam" id="PF01979"/>
    </source>
</evidence>
<proteinExistence type="predicted"/>
<dbReference type="EMBL" id="UINC01005668">
    <property type="protein sequence ID" value="SVA22787.1"/>
    <property type="molecule type" value="Genomic_DNA"/>
</dbReference>
<dbReference type="AlphaFoldDB" id="A0A381U633"/>
<reference evidence="2" key="1">
    <citation type="submission" date="2018-05" db="EMBL/GenBank/DDBJ databases">
        <authorList>
            <person name="Lanie J.A."/>
            <person name="Ng W.-L."/>
            <person name="Kazmierczak K.M."/>
            <person name="Andrzejewski T.M."/>
            <person name="Davidsen T.M."/>
            <person name="Wayne K.J."/>
            <person name="Tettelin H."/>
            <person name="Glass J.I."/>
            <person name="Rusch D."/>
            <person name="Podicherti R."/>
            <person name="Tsui H.-C.T."/>
            <person name="Winkler M.E."/>
        </authorList>
    </citation>
    <scope>NUCLEOTIDE SEQUENCE</scope>
</reference>